<evidence type="ECO:0000256" key="6">
    <source>
        <dbReference type="ARBA" id="ARBA00023295"/>
    </source>
</evidence>
<evidence type="ECO:0000313" key="15">
    <source>
        <dbReference type="WBParaSite" id="HCON_00136120-00001"/>
    </source>
</evidence>
<dbReference type="EC" id="3.2.1.52" evidence="8"/>
<evidence type="ECO:0000256" key="2">
    <source>
        <dbReference type="ARBA" id="ARBA00006285"/>
    </source>
</evidence>
<reference evidence="15" key="1">
    <citation type="submission" date="2020-12" db="UniProtKB">
        <authorList>
            <consortium name="WormBaseParasite"/>
        </authorList>
    </citation>
    <scope>IDENTIFICATION</scope>
    <source>
        <strain evidence="15">MHco3</strain>
    </source>
</reference>
<feature type="signal peptide" evidence="11">
    <location>
        <begin position="1"/>
        <end position="16"/>
    </location>
</feature>
<dbReference type="PIRSF" id="PIRSF001093">
    <property type="entry name" value="B-hxosamndse_ab_euk"/>
    <property type="match status" value="1"/>
</dbReference>
<feature type="disulfide bond" evidence="10">
    <location>
        <begin position="62"/>
        <end position="103"/>
    </location>
</feature>
<dbReference type="CDD" id="cd06562">
    <property type="entry name" value="GH20_HexA_HexB-like"/>
    <property type="match status" value="1"/>
</dbReference>
<organism evidence="14 15">
    <name type="scientific">Haemonchus contortus</name>
    <name type="common">Barber pole worm</name>
    <dbReference type="NCBI Taxonomy" id="6289"/>
    <lineage>
        <taxon>Eukaryota</taxon>
        <taxon>Metazoa</taxon>
        <taxon>Ecdysozoa</taxon>
        <taxon>Nematoda</taxon>
        <taxon>Chromadorea</taxon>
        <taxon>Rhabditida</taxon>
        <taxon>Rhabditina</taxon>
        <taxon>Rhabditomorpha</taxon>
        <taxon>Strongyloidea</taxon>
        <taxon>Trichostrongylidae</taxon>
        <taxon>Haemonchus</taxon>
    </lineage>
</organism>
<dbReference type="Pfam" id="PF00728">
    <property type="entry name" value="Glyco_hydro_20"/>
    <property type="match status" value="1"/>
</dbReference>
<evidence type="ECO:0000256" key="1">
    <source>
        <dbReference type="ARBA" id="ARBA00001231"/>
    </source>
</evidence>
<dbReference type="GO" id="GO:0005764">
    <property type="term" value="C:lysosome"/>
    <property type="evidence" value="ECO:0007669"/>
    <property type="project" value="TreeGrafter"/>
</dbReference>
<evidence type="ECO:0000256" key="7">
    <source>
        <dbReference type="ARBA" id="ARBA00053719"/>
    </source>
</evidence>
<evidence type="ECO:0000256" key="8">
    <source>
        <dbReference type="PIRNR" id="PIRNR001093"/>
    </source>
</evidence>
<keyword evidence="3 11" id="KW-0732">Signal</keyword>
<dbReference type="SUPFAM" id="SSF51445">
    <property type="entry name" value="(Trans)glycosidases"/>
    <property type="match status" value="1"/>
</dbReference>
<name>A0A7I4YUJ2_HAECO</name>
<dbReference type="InterPro" id="IPR029019">
    <property type="entry name" value="HEX_eukaryotic_N"/>
</dbReference>
<dbReference type="Proteomes" id="UP000025227">
    <property type="component" value="Unplaced"/>
</dbReference>
<feature type="domain" description="Beta-hexosaminidase eukaryotic type N-terminal" evidence="13">
    <location>
        <begin position="32"/>
        <end position="147"/>
    </location>
</feature>
<dbReference type="OMA" id="GHDVVMC"/>
<dbReference type="PANTHER" id="PTHR22600">
    <property type="entry name" value="BETA-HEXOSAMINIDASE"/>
    <property type="match status" value="1"/>
</dbReference>
<feature type="chain" id="PRO_5029687058" description="Beta-hexosaminidase" evidence="11">
    <location>
        <begin position="17"/>
        <end position="551"/>
    </location>
</feature>
<comment type="similarity">
    <text evidence="2 8">Belongs to the glycosyl hydrolase 20 family.</text>
</comment>
<dbReference type="GO" id="GO:0016020">
    <property type="term" value="C:membrane"/>
    <property type="evidence" value="ECO:0007669"/>
    <property type="project" value="TreeGrafter"/>
</dbReference>
<dbReference type="FunFam" id="3.20.20.80:FF:000063">
    <property type="entry name" value="Beta-hexosaminidase"/>
    <property type="match status" value="1"/>
</dbReference>
<keyword evidence="14" id="KW-1185">Reference proteome</keyword>
<dbReference type="Pfam" id="PF14845">
    <property type="entry name" value="Glycohydro_20b2"/>
    <property type="match status" value="1"/>
</dbReference>
<feature type="active site" description="Proton donor" evidence="9">
    <location>
        <position position="325"/>
    </location>
</feature>
<comment type="function">
    <text evidence="7">Responsible for the degradation of GM2 gangliosides, and a variety of other molecules containing terminal N-acetyl hexosamines. Degrades chitotriose.</text>
</comment>
<proteinExistence type="inferred from homology"/>
<evidence type="ECO:0000256" key="5">
    <source>
        <dbReference type="ARBA" id="ARBA00023180"/>
    </source>
</evidence>
<dbReference type="InterPro" id="IPR017853">
    <property type="entry name" value="GH"/>
</dbReference>
<feature type="disulfide bond" evidence="10">
    <location>
        <begin position="522"/>
        <end position="540"/>
    </location>
</feature>
<protein>
    <recommendedName>
        <fullName evidence="8">Beta-hexosaminidase</fullName>
        <ecNumber evidence="8">3.2.1.52</ecNumber>
    </recommendedName>
</protein>
<evidence type="ECO:0000256" key="11">
    <source>
        <dbReference type="SAM" id="SignalP"/>
    </source>
</evidence>
<dbReference type="Gene3D" id="3.20.20.80">
    <property type="entry name" value="Glycosidases"/>
    <property type="match status" value="1"/>
</dbReference>
<dbReference type="GO" id="GO:0005975">
    <property type="term" value="P:carbohydrate metabolic process"/>
    <property type="evidence" value="ECO:0007669"/>
    <property type="project" value="InterPro"/>
</dbReference>
<dbReference type="PRINTS" id="PR00738">
    <property type="entry name" value="GLHYDRLASE20"/>
</dbReference>
<dbReference type="GO" id="GO:0006689">
    <property type="term" value="P:ganglioside catabolic process"/>
    <property type="evidence" value="ECO:0007669"/>
    <property type="project" value="TreeGrafter"/>
</dbReference>
<dbReference type="PANTHER" id="PTHR22600:SF21">
    <property type="entry name" value="BETA-HEXOSAMINIDASE A"/>
    <property type="match status" value="1"/>
</dbReference>
<feature type="disulfide bond" evidence="10">
    <location>
        <begin position="278"/>
        <end position="333"/>
    </location>
</feature>
<evidence type="ECO:0000256" key="3">
    <source>
        <dbReference type="ARBA" id="ARBA00022729"/>
    </source>
</evidence>
<dbReference type="Gene3D" id="3.30.379.10">
    <property type="entry name" value="Chitobiase/beta-hexosaminidase domain 2-like"/>
    <property type="match status" value="1"/>
</dbReference>
<feature type="domain" description="Glycoside hydrolase family 20 catalytic" evidence="12">
    <location>
        <begin position="169"/>
        <end position="503"/>
    </location>
</feature>
<dbReference type="AlphaFoldDB" id="A0A7I4YUJ2"/>
<evidence type="ECO:0000256" key="10">
    <source>
        <dbReference type="PIRSR" id="PIRSR001093-2"/>
    </source>
</evidence>
<sequence>MRLGIAIFSLLATTNAWYYGRPDPGSSTQGGVWPLPWTISYDTYNHTINPGQFHFVSKVGTCEIIDKATARYQNLSFPLFDPSSYTDTAATLTTLTIAVAEGCTTDYPQLGMDESYNLVVDKSKGIATLTANQVWGALRGLETFSQLIYQPIKNRYRIRTVSISDSPRFPHRGVMIDSSRHFLPVGIIVENLDLMAQNKLNVLHWHLVDSEAFPYTSMKFPNMSQLGAYSQYHIYSIGDIRKVMDYARLRGIRVVPEFDTPGHTGAWGKAFPNLLSLCYNSKGFISELSNILDPTQEATFTFLSDFFTEALALFRDNYMHFGGDEVSSDMQQCWANNADVTARMKKMGYSSTSDLLNYYWQRLFTIIDQARPGTKKVVWQEVLDMNVPATGSIAHVWKGGSIDDIMSEMASVTANGHKAILSSCWYLNYIKYGADWGYVDNSNMRLRGMYYECDPTNFQGTAAQKALVLGGEAAMWGEFVDATNLIPRLWPRASAVAERLWSDPAMTQSADAAWPRLHEFRCRMMNRGFPVQPPNNPDYCPFEWNPNYNEI</sequence>
<keyword evidence="5" id="KW-0325">Glycoprotein</keyword>
<evidence type="ECO:0000259" key="13">
    <source>
        <dbReference type="Pfam" id="PF14845"/>
    </source>
</evidence>
<dbReference type="OrthoDB" id="428480at2759"/>
<evidence type="ECO:0000256" key="9">
    <source>
        <dbReference type="PIRSR" id="PIRSR001093-1"/>
    </source>
</evidence>
<evidence type="ECO:0000259" key="12">
    <source>
        <dbReference type="Pfam" id="PF00728"/>
    </source>
</evidence>
<dbReference type="InterPro" id="IPR029018">
    <property type="entry name" value="Hex-like_dom2"/>
</dbReference>
<dbReference type="InterPro" id="IPR025705">
    <property type="entry name" value="Beta_hexosaminidase_sua/sub"/>
</dbReference>
<dbReference type="WBParaSite" id="HCON_00136120-00001">
    <property type="protein sequence ID" value="HCON_00136120-00001"/>
    <property type="gene ID" value="HCON_00136120"/>
</dbReference>
<dbReference type="InterPro" id="IPR015883">
    <property type="entry name" value="Glyco_hydro_20_cat"/>
</dbReference>
<accession>A0A7I4YUJ2</accession>
<comment type="catalytic activity">
    <reaction evidence="1 8">
        <text>Hydrolysis of terminal non-reducing N-acetyl-D-hexosamine residues in N-acetyl-beta-D-hexosaminides.</text>
        <dbReference type="EC" id="3.2.1.52"/>
    </reaction>
</comment>
<dbReference type="SUPFAM" id="SSF55545">
    <property type="entry name" value="beta-N-acetylhexosaminidase-like domain"/>
    <property type="match status" value="1"/>
</dbReference>
<keyword evidence="6 8" id="KW-0326">Glycosidase</keyword>
<keyword evidence="4 8" id="KW-0378">Hydrolase</keyword>
<evidence type="ECO:0000313" key="14">
    <source>
        <dbReference type="Proteomes" id="UP000025227"/>
    </source>
</evidence>
<evidence type="ECO:0000256" key="4">
    <source>
        <dbReference type="ARBA" id="ARBA00022801"/>
    </source>
</evidence>
<keyword evidence="10" id="KW-1015">Disulfide bond</keyword>
<dbReference type="GO" id="GO:0004563">
    <property type="term" value="F:beta-N-acetylhexosaminidase activity"/>
    <property type="evidence" value="ECO:0007669"/>
    <property type="project" value="UniProtKB-EC"/>
</dbReference>
<dbReference type="GO" id="GO:0030203">
    <property type="term" value="P:glycosaminoglycan metabolic process"/>
    <property type="evidence" value="ECO:0007669"/>
    <property type="project" value="TreeGrafter"/>
</dbReference>